<dbReference type="PROSITE" id="PS51375">
    <property type="entry name" value="PPR"/>
    <property type="match status" value="3"/>
</dbReference>
<dbReference type="Gramene" id="evm.model.01.1522">
    <property type="protein sequence ID" value="cds.evm.model.01.1522"/>
    <property type="gene ID" value="evm.TU.01.1522"/>
</dbReference>
<dbReference type="InterPro" id="IPR011990">
    <property type="entry name" value="TPR-like_helical_dom_sf"/>
</dbReference>
<reference evidence="3" key="2">
    <citation type="submission" date="2021-03" db="UniProtKB">
        <authorList>
            <consortium name="EnsemblPlants"/>
        </authorList>
    </citation>
    <scope>IDENTIFICATION</scope>
</reference>
<reference evidence="3" key="1">
    <citation type="submission" date="2018-11" db="EMBL/GenBank/DDBJ databases">
        <authorList>
            <person name="Grassa J C."/>
        </authorList>
    </citation>
    <scope>NUCLEOTIDE SEQUENCE [LARGE SCALE GENOMIC DNA]</scope>
</reference>
<sequence length="502" mass="57248">MIRTKKTTFQLVVLSIAHLITRQNSKLKSCAFHSRNGTVFEKLQWVMSLFKLCSTMKHLNQIHGHIIRAGFQQDLFVMGKIVEFCSVGQGRDLDYALLVLDSVENPDGFLWNTMIRGFGKTNQPKRAFELYKKMQEKGGKVDSFTCAFLVKVSEQLRSDILSKQIHCSCLKHGLDSHVFVRNTLIHMYGMFRDIQNAVKLFDEMPNPDLVSWNTVLDSYVYCEKHKEGLEHFLRMLKSGTQPDEATFIVTLSACSALGALDFGRWIHSYIKRTGFRDITSVSNSLVHMYSKCGAVEEAYETFNNMMMKRRNLISWNTMILALANHGHVDKALSLFSEMLEVERPDNVSFLGVLSACSHGRLVSEGRKYFDIMTKDYNIKPTMKHYGCMVDILGRAGLLEEAYQFIISMPIECNAIIWRTLLAACRTHGDVKLGKEVRKHLLRLDPDHSSDYVLLANMYASAGEWNRVISVRNSMKDRHVKKPEPGNSFIEDSSSLTVTPDLI</sequence>
<dbReference type="PANTHER" id="PTHR47926">
    <property type="entry name" value="PENTATRICOPEPTIDE REPEAT-CONTAINING PROTEIN"/>
    <property type="match status" value="1"/>
</dbReference>
<name>A0A803NHG1_CANSA</name>
<evidence type="ECO:0008006" key="5">
    <source>
        <dbReference type="Google" id="ProtNLM"/>
    </source>
</evidence>
<feature type="repeat" description="PPR" evidence="2">
    <location>
        <begin position="107"/>
        <end position="141"/>
    </location>
</feature>
<dbReference type="FunFam" id="1.25.40.10:FF:000345">
    <property type="entry name" value="Pentatricopeptide repeat-containing protein"/>
    <property type="match status" value="1"/>
</dbReference>
<protein>
    <recommendedName>
        <fullName evidence="5">Pentatricopeptide repeat-containing protein</fullName>
    </recommendedName>
</protein>
<dbReference type="Proteomes" id="UP000596661">
    <property type="component" value="Chromosome 1"/>
</dbReference>
<dbReference type="Pfam" id="PF13041">
    <property type="entry name" value="PPR_2"/>
    <property type="match status" value="3"/>
</dbReference>
<dbReference type="GO" id="GO:0009451">
    <property type="term" value="P:RNA modification"/>
    <property type="evidence" value="ECO:0007669"/>
    <property type="project" value="InterPro"/>
</dbReference>
<evidence type="ECO:0000256" key="2">
    <source>
        <dbReference type="PROSITE-ProRule" id="PRU00708"/>
    </source>
</evidence>
<accession>A0A803NHG1</accession>
<dbReference type="NCBIfam" id="TIGR00756">
    <property type="entry name" value="PPR"/>
    <property type="match status" value="2"/>
</dbReference>
<dbReference type="GO" id="GO:0003723">
    <property type="term" value="F:RNA binding"/>
    <property type="evidence" value="ECO:0007669"/>
    <property type="project" value="InterPro"/>
</dbReference>
<evidence type="ECO:0000313" key="4">
    <source>
        <dbReference type="Proteomes" id="UP000596661"/>
    </source>
</evidence>
<organism evidence="3 4">
    <name type="scientific">Cannabis sativa</name>
    <name type="common">Hemp</name>
    <name type="synonym">Marijuana</name>
    <dbReference type="NCBI Taxonomy" id="3483"/>
    <lineage>
        <taxon>Eukaryota</taxon>
        <taxon>Viridiplantae</taxon>
        <taxon>Streptophyta</taxon>
        <taxon>Embryophyta</taxon>
        <taxon>Tracheophyta</taxon>
        <taxon>Spermatophyta</taxon>
        <taxon>Magnoliopsida</taxon>
        <taxon>eudicotyledons</taxon>
        <taxon>Gunneridae</taxon>
        <taxon>Pentapetalae</taxon>
        <taxon>rosids</taxon>
        <taxon>fabids</taxon>
        <taxon>Rosales</taxon>
        <taxon>Cannabaceae</taxon>
        <taxon>Cannabis</taxon>
    </lineage>
</organism>
<dbReference type="EnsemblPlants" id="evm.model.01.1522">
    <property type="protein sequence ID" value="cds.evm.model.01.1522"/>
    <property type="gene ID" value="evm.TU.01.1522"/>
</dbReference>
<dbReference type="FunFam" id="1.25.40.10:FF:000427">
    <property type="entry name" value="Pentatricopeptide repeat-containing protein chloroplastic"/>
    <property type="match status" value="1"/>
</dbReference>
<evidence type="ECO:0000256" key="1">
    <source>
        <dbReference type="ARBA" id="ARBA00022737"/>
    </source>
</evidence>
<dbReference type="PANTHER" id="PTHR47926:SF391">
    <property type="entry name" value="TETRATRICOPEPTIDE-LIKE HELICAL DOMAIN SUPERFAMILY"/>
    <property type="match status" value="1"/>
</dbReference>
<dbReference type="EMBL" id="UZAU01000035">
    <property type="status" value="NOT_ANNOTATED_CDS"/>
    <property type="molecule type" value="Genomic_DNA"/>
</dbReference>
<keyword evidence="1" id="KW-0677">Repeat</keyword>
<evidence type="ECO:0000313" key="3">
    <source>
        <dbReference type="EnsemblPlants" id="cds.evm.model.01.1522"/>
    </source>
</evidence>
<feature type="repeat" description="PPR" evidence="2">
    <location>
        <begin position="208"/>
        <end position="242"/>
    </location>
</feature>
<dbReference type="InterPro" id="IPR002885">
    <property type="entry name" value="PPR_rpt"/>
</dbReference>
<dbReference type="InterPro" id="IPR046960">
    <property type="entry name" value="PPR_At4g14850-like_plant"/>
</dbReference>
<dbReference type="Pfam" id="PF20431">
    <property type="entry name" value="E_motif"/>
    <property type="match status" value="1"/>
</dbReference>
<dbReference type="OMA" id="ESHVFVR"/>
<keyword evidence="4" id="KW-1185">Reference proteome</keyword>
<feature type="repeat" description="PPR" evidence="2">
    <location>
        <begin position="311"/>
        <end position="345"/>
    </location>
</feature>
<dbReference type="InterPro" id="IPR046848">
    <property type="entry name" value="E_motif"/>
</dbReference>
<dbReference type="Pfam" id="PF01535">
    <property type="entry name" value="PPR"/>
    <property type="match status" value="3"/>
</dbReference>
<dbReference type="AlphaFoldDB" id="A0A803NHG1"/>
<dbReference type="SUPFAM" id="SSF48452">
    <property type="entry name" value="TPR-like"/>
    <property type="match status" value="1"/>
</dbReference>
<dbReference type="Gene3D" id="1.25.40.10">
    <property type="entry name" value="Tetratricopeptide repeat domain"/>
    <property type="match status" value="4"/>
</dbReference>
<proteinExistence type="predicted"/>